<dbReference type="PANTHER" id="PTHR40074">
    <property type="entry name" value="O-ACETYLTRANSFERASE WECH"/>
    <property type="match status" value="1"/>
</dbReference>
<name>A0A0C2VF08_9BACL</name>
<keyword evidence="10" id="KW-1185">Reference proteome</keyword>
<feature type="transmembrane region" description="Helical" evidence="7">
    <location>
        <begin position="283"/>
        <end position="303"/>
    </location>
</feature>
<dbReference type="PANTHER" id="PTHR40074:SF2">
    <property type="entry name" value="O-ACETYLTRANSFERASE WECH"/>
    <property type="match status" value="1"/>
</dbReference>
<evidence type="ECO:0000256" key="3">
    <source>
        <dbReference type="ARBA" id="ARBA00022475"/>
    </source>
</evidence>
<organism evidence="9 10">
    <name type="scientific">Jeotgalibacillus campisalis</name>
    <dbReference type="NCBI Taxonomy" id="220754"/>
    <lineage>
        <taxon>Bacteria</taxon>
        <taxon>Bacillati</taxon>
        <taxon>Bacillota</taxon>
        <taxon>Bacilli</taxon>
        <taxon>Bacillales</taxon>
        <taxon>Caryophanaceae</taxon>
        <taxon>Jeotgalibacillus</taxon>
    </lineage>
</organism>
<protein>
    <recommendedName>
        <fullName evidence="8">Acyltransferase 3 domain-containing protein</fullName>
    </recommendedName>
</protein>
<feature type="transmembrane region" description="Helical" evidence="7">
    <location>
        <begin position="156"/>
        <end position="177"/>
    </location>
</feature>
<dbReference type="OrthoDB" id="9810469at2"/>
<evidence type="ECO:0000256" key="4">
    <source>
        <dbReference type="ARBA" id="ARBA00022692"/>
    </source>
</evidence>
<evidence type="ECO:0000256" key="6">
    <source>
        <dbReference type="ARBA" id="ARBA00023136"/>
    </source>
</evidence>
<gene>
    <name evidence="9" type="ORF">KR50_35040</name>
</gene>
<dbReference type="InterPro" id="IPR002656">
    <property type="entry name" value="Acyl_transf_3_dom"/>
</dbReference>
<evidence type="ECO:0000256" key="1">
    <source>
        <dbReference type="ARBA" id="ARBA00004651"/>
    </source>
</evidence>
<evidence type="ECO:0000256" key="7">
    <source>
        <dbReference type="SAM" id="Phobius"/>
    </source>
</evidence>
<proteinExistence type="inferred from homology"/>
<feature type="transmembrane region" description="Helical" evidence="7">
    <location>
        <begin position="38"/>
        <end position="56"/>
    </location>
</feature>
<evidence type="ECO:0000256" key="5">
    <source>
        <dbReference type="ARBA" id="ARBA00022989"/>
    </source>
</evidence>
<dbReference type="AlphaFoldDB" id="A0A0C2VF08"/>
<feature type="transmembrane region" description="Helical" evidence="7">
    <location>
        <begin position="217"/>
        <end position="239"/>
    </location>
</feature>
<feature type="transmembrane region" description="Helical" evidence="7">
    <location>
        <begin position="309"/>
        <end position="328"/>
    </location>
</feature>
<accession>A0A0C2VF08</accession>
<feature type="domain" description="Acyltransferase 3" evidence="8">
    <location>
        <begin position="4"/>
        <end position="328"/>
    </location>
</feature>
<evidence type="ECO:0000259" key="8">
    <source>
        <dbReference type="Pfam" id="PF01757"/>
    </source>
</evidence>
<dbReference type="PATRIC" id="fig|220754.4.peg.3517"/>
<dbReference type="Proteomes" id="UP000031972">
    <property type="component" value="Unassembled WGS sequence"/>
</dbReference>
<comment type="caution">
    <text evidence="9">The sequence shown here is derived from an EMBL/GenBank/DDBJ whole genome shotgun (WGS) entry which is preliminary data.</text>
</comment>
<feature type="transmembrane region" description="Helical" evidence="7">
    <location>
        <begin position="132"/>
        <end position="151"/>
    </location>
</feature>
<evidence type="ECO:0000313" key="10">
    <source>
        <dbReference type="Proteomes" id="UP000031972"/>
    </source>
</evidence>
<keyword evidence="6 7" id="KW-0472">Membrane</keyword>
<dbReference type="GO" id="GO:0005886">
    <property type="term" value="C:plasma membrane"/>
    <property type="evidence" value="ECO:0007669"/>
    <property type="project" value="UniProtKB-SubCell"/>
</dbReference>
<dbReference type="EMBL" id="JXRR01000022">
    <property type="protein sequence ID" value="KIL43101.1"/>
    <property type="molecule type" value="Genomic_DNA"/>
</dbReference>
<reference evidence="9 10" key="1">
    <citation type="submission" date="2015-01" db="EMBL/GenBank/DDBJ databases">
        <title>Jeotgalibacillus campisalis genome sequencing.</title>
        <authorList>
            <person name="Goh K.M."/>
            <person name="Chan K.-G."/>
            <person name="Yaakop A.S."/>
            <person name="Ee R."/>
            <person name="Gan H.M."/>
            <person name="Chan C.S."/>
        </authorList>
    </citation>
    <scope>NUCLEOTIDE SEQUENCE [LARGE SCALE GENOMIC DNA]</scope>
    <source>
        <strain evidence="9 10">SF-57</strain>
    </source>
</reference>
<evidence type="ECO:0000313" key="9">
    <source>
        <dbReference type="EMBL" id="KIL43101.1"/>
    </source>
</evidence>
<feature type="transmembrane region" description="Helical" evidence="7">
    <location>
        <begin position="80"/>
        <end position="99"/>
    </location>
</feature>
<keyword evidence="5 7" id="KW-1133">Transmembrane helix</keyword>
<keyword evidence="4 7" id="KW-0812">Transmembrane</keyword>
<dbReference type="GO" id="GO:0016413">
    <property type="term" value="F:O-acetyltransferase activity"/>
    <property type="evidence" value="ECO:0007669"/>
    <property type="project" value="TreeGrafter"/>
</dbReference>
<dbReference type="RefSeq" id="WP_041061388.1">
    <property type="nucleotide sequence ID" value="NZ_JXRR01000022.1"/>
</dbReference>
<feature type="transmembrane region" description="Helical" evidence="7">
    <location>
        <begin position="6"/>
        <end position="26"/>
    </location>
</feature>
<evidence type="ECO:0000256" key="2">
    <source>
        <dbReference type="ARBA" id="ARBA00007400"/>
    </source>
</evidence>
<sequence length="350" mass="40257">MGRNYTIDFIKFFAIYFVVTIHTAPFKYEDTVYEIINIFARFAVPFFFMTSGYFLGKSVQTKKDPSQYIGKSLLKNLKLYGSWVLFFFFYDLVLTILTASMTGERIQAAIMEYFDLFFTIGLVYYGPEANSFHLWFLIALVWSSLIVYFFVRLNKLLLLVIVSFGLNMVGLLGQSYHPLVEFPFFTRDTLFFGLFYTALGCFFAGQKLIFKQKPERWAWLVVIFSIAQIAEGLAVIHLLDSKVDNYYLSTVPLCISLFALAMTSNKVSENSLLARVGNRAVGIYVMHPLFISASLLVISALNMESIKQTVLWNIVFTPAILVVSYLSYEFIQKHKGKLFDQWKVLGNRRG</sequence>
<dbReference type="GO" id="GO:0009246">
    <property type="term" value="P:enterobacterial common antigen biosynthetic process"/>
    <property type="evidence" value="ECO:0007669"/>
    <property type="project" value="TreeGrafter"/>
</dbReference>
<keyword evidence="3" id="KW-1003">Cell membrane</keyword>
<dbReference type="Pfam" id="PF01757">
    <property type="entry name" value="Acyl_transf_3"/>
    <property type="match status" value="1"/>
</dbReference>
<feature type="transmembrane region" description="Helical" evidence="7">
    <location>
        <begin position="189"/>
        <end position="210"/>
    </location>
</feature>
<comment type="similarity">
    <text evidence="2">Belongs to the acyltransferase 3 family.</text>
</comment>
<comment type="subcellular location">
    <subcellularLocation>
        <location evidence="1">Cell membrane</location>
        <topology evidence="1">Multi-pass membrane protein</topology>
    </subcellularLocation>
</comment>